<evidence type="ECO:0000256" key="5">
    <source>
        <dbReference type="ARBA" id="ARBA00023242"/>
    </source>
</evidence>
<comment type="subcellular location">
    <subcellularLocation>
        <location evidence="1">Nucleus</location>
    </subcellularLocation>
</comment>
<keyword evidence="10" id="KW-1185">Reference proteome</keyword>
<keyword evidence="4" id="KW-0804">Transcription</keyword>
<accession>A0A9W9DYH8</accession>
<dbReference type="PANTHER" id="PTHR13044:SF14">
    <property type="entry name" value="CRYPTOCEPHAL, ISOFORM A"/>
    <property type="match status" value="1"/>
</dbReference>
<dbReference type="InterPro" id="IPR004827">
    <property type="entry name" value="bZIP"/>
</dbReference>
<dbReference type="OrthoDB" id="1939598at2759"/>
<keyword evidence="2" id="KW-0805">Transcription regulation</keyword>
<evidence type="ECO:0000313" key="8">
    <source>
        <dbReference type="EMBL" id="KAJ4489715.1"/>
    </source>
</evidence>
<dbReference type="AlphaFoldDB" id="A0A9W9DYH8"/>
<proteinExistence type="predicted"/>
<dbReference type="GO" id="GO:0005634">
    <property type="term" value="C:nucleus"/>
    <property type="evidence" value="ECO:0007669"/>
    <property type="project" value="UniProtKB-SubCell"/>
</dbReference>
<dbReference type="InterPro" id="IPR046347">
    <property type="entry name" value="bZIP_sf"/>
</dbReference>
<reference evidence="9" key="1">
    <citation type="submission" date="2022-08" db="EMBL/GenBank/DDBJ databases">
        <title>A Global Phylogenomic Analysis of the Shiitake Genus Lentinula.</title>
        <authorList>
            <consortium name="DOE Joint Genome Institute"/>
            <person name="Sierra-Patev S."/>
            <person name="Min B."/>
            <person name="Naranjo-Ortiz M."/>
            <person name="Looney B."/>
            <person name="Konkel Z."/>
            <person name="Slot J.C."/>
            <person name="Sakamoto Y."/>
            <person name="Steenwyk J.L."/>
            <person name="Rokas A."/>
            <person name="Carro J."/>
            <person name="Camarero S."/>
            <person name="Ferreira P."/>
            <person name="Molpeceres G."/>
            <person name="Ruiz-Duenas F.J."/>
            <person name="Serrano A."/>
            <person name="Henrissat B."/>
            <person name="Drula E."/>
            <person name="Hughes K.W."/>
            <person name="Mata J.L."/>
            <person name="Ishikawa N.K."/>
            <person name="Vargas-Isla R."/>
            <person name="Ushijima S."/>
            <person name="Smith C.A."/>
            <person name="Ahrendt S."/>
            <person name="Andreopoulos W."/>
            <person name="He G."/>
            <person name="Labutti K."/>
            <person name="Lipzen A."/>
            <person name="Ng V."/>
            <person name="Riley R."/>
            <person name="Sandor L."/>
            <person name="Barry K."/>
            <person name="Martinez A.T."/>
            <person name="Xiao Y."/>
            <person name="Gibbons J.G."/>
            <person name="Terashima K."/>
            <person name="Grigoriev I.V."/>
            <person name="Hibbett D.S."/>
        </authorList>
    </citation>
    <scope>NUCLEOTIDE SEQUENCE</scope>
    <source>
        <strain evidence="9">RHP3577 ss4</strain>
    </source>
</reference>
<evidence type="ECO:0000256" key="6">
    <source>
        <dbReference type="SAM" id="Coils"/>
    </source>
</evidence>
<dbReference type="Gene3D" id="1.20.5.170">
    <property type="match status" value="1"/>
</dbReference>
<dbReference type="SUPFAM" id="SSF57959">
    <property type="entry name" value="Leucine zipper domain"/>
    <property type="match status" value="1"/>
</dbReference>
<feature type="non-terminal residue" evidence="8">
    <location>
        <position position="1"/>
    </location>
</feature>
<gene>
    <name evidence="8" type="ORF">C8J55DRAFT_392579</name>
    <name evidence="9" type="ORF">C8R41DRAFT_739031</name>
</gene>
<dbReference type="GO" id="GO:0001228">
    <property type="term" value="F:DNA-binding transcription activator activity, RNA polymerase II-specific"/>
    <property type="evidence" value="ECO:0007669"/>
    <property type="project" value="TreeGrafter"/>
</dbReference>
<dbReference type="GO" id="GO:0000977">
    <property type="term" value="F:RNA polymerase II transcription regulatory region sequence-specific DNA binding"/>
    <property type="evidence" value="ECO:0007669"/>
    <property type="project" value="TreeGrafter"/>
</dbReference>
<name>A0A9W9DYH8_9AGAR</name>
<keyword evidence="3" id="KW-0238">DNA-binding</keyword>
<reference evidence="8" key="3">
    <citation type="journal article" date="2023" name="Proc. Natl. Acad. Sci. U.S.A.">
        <title>A global phylogenomic analysis of the shiitake genus Lentinula.</title>
        <authorList>
            <person name="Sierra-Patev S."/>
            <person name="Min B."/>
            <person name="Naranjo-Ortiz M."/>
            <person name="Looney B."/>
            <person name="Konkel Z."/>
            <person name="Slot J.C."/>
            <person name="Sakamoto Y."/>
            <person name="Steenwyk J.L."/>
            <person name="Rokas A."/>
            <person name="Carro J."/>
            <person name="Camarero S."/>
            <person name="Ferreira P."/>
            <person name="Molpeceres G."/>
            <person name="Ruiz-Duenas F.J."/>
            <person name="Serrano A."/>
            <person name="Henrissat B."/>
            <person name="Drula E."/>
            <person name="Hughes K.W."/>
            <person name="Mata J.L."/>
            <person name="Ishikawa N.K."/>
            <person name="Vargas-Isla R."/>
            <person name="Ushijima S."/>
            <person name="Smith C.A."/>
            <person name="Donoghue J."/>
            <person name="Ahrendt S."/>
            <person name="Andreopoulos W."/>
            <person name="He G."/>
            <person name="LaButti K."/>
            <person name="Lipzen A."/>
            <person name="Ng V."/>
            <person name="Riley R."/>
            <person name="Sandor L."/>
            <person name="Barry K."/>
            <person name="Martinez A.T."/>
            <person name="Xiao Y."/>
            <person name="Gibbons J.G."/>
            <person name="Terashima K."/>
            <person name="Grigoriev I.V."/>
            <person name="Hibbett D."/>
        </authorList>
    </citation>
    <scope>NUCLEOTIDE SEQUENCE</scope>
    <source>
        <strain evidence="8">Sp2 HRB7682 ss15</strain>
    </source>
</reference>
<sequence length="57" mass="6753">EDKRRRNTAASARFRIKKKQRNLNLERTVSDLTGRADELEKEAADLRRENGWLKEIV</sequence>
<evidence type="ECO:0000313" key="10">
    <source>
        <dbReference type="Proteomes" id="UP001150217"/>
    </source>
</evidence>
<evidence type="ECO:0000256" key="3">
    <source>
        <dbReference type="ARBA" id="ARBA00023125"/>
    </source>
</evidence>
<feature type="non-terminal residue" evidence="8">
    <location>
        <position position="57"/>
    </location>
</feature>
<comment type="caution">
    <text evidence="8">The sequence shown here is derived from an EMBL/GenBank/DDBJ whole genome shotgun (WGS) entry which is preliminary data.</text>
</comment>
<evidence type="ECO:0000256" key="1">
    <source>
        <dbReference type="ARBA" id="ARBA00004123"/>
    </source>
</evidence>
<dbReference type="PROSITE" id="PS50217">
    <property type="entry name" value="BZIP"/>
    <property type="match status" value="1"/>
</dbReference>
<evidence type="ECO:0000313" key="11">
    <source>
        <dbReference type="Proteomes" id="UP001150238"/>
    </source>
</evidence>
<dbReference type="EMBL" id="JANVFT010000012">
    <property type="protein sequence ID" value="KAJ4499170.1"/>
    <property type="molecule type" value="Genomic_DNA"/>
</dbReference>
<feature type="domain" description="BZIP" evidence="7">
    <location>
        <begin position="1"/>
        <end position="57"/>
    </location>
</feature>
<organism evidence="8 11">
    <name type="scientific">Lentinula lateritia</name>
    <dbReference type="NCBI Taxonomy" id="40482"/>
    <lineage>
        <taxon>Eukaryota</taxon>
        <taxon>Fungi</taxon>
        <taxon>Dikarya</taxon>
        <taxon>Basidiomycota</taxon>
        <taxon>Agaricomycotina</taxon>
        <taxon>Agaricomycetes</taxon>
        <taxon>Agaricomycetidae</taxon>
        <taxon>Agaricales</taxon>
        <taxon>Marasmiineae</taxon>
        <taxon>Omphalotaceae</taxon>
        <taxon>Lentinula</taxon>
    </lineage>
</organism>
<evidence type="ECO:0000259" key="7">
    <source>
        <dbReference type="PROSITE" id="PS50217"/>
    </source>
</evidence>
<evidence type="ECO:0000313" key="9">
    <source>
        <dbReference type="EMBL" id="KAJ4499170.1"/>
    </source>
</evidence>
<dbReference type="PANTHER" id="PTHR13044">
    <property type="entry name" value="ACTIVATING TRANSCRIPTION FACTOR ATF 4/5"/>
    <property type="match status" value="1"/>
</dbReference>
<dbReference type="PROSITE" id="PS00036">
    <property type="entry name" value="BZIP_BASIC"/>
    <property type="match status" value="1"/>
</dbReference>
<evidence type="ECO:0000256" key="2">
    <source>
        <dbReference type="ARBA" id="ARBA00023015"/>
    </source>
</evidence>
<feature type="coiled-coil region" evidence="6">
    <location>
        <begin position="22"/>
        <end position="56"/>
    </location>
</feature>
<reference evidence="8" key="2">
    <citation type="submission" date="2022-08" db="EMBL/GenBank/DDBJ databases">
        <authorList>
            <consortium name="DOE Joint Genome Institute"/>
            <person name="Min B."/>
            <person name="Riley R."/>
            <person name="Sierra-Patev S."/>
            <person name="Naranjo-Ortiz M."/>
            <person name="Looney B."/>
            <person name="Konkel Z."/>
            <person name="Slot J.C."/>
            <person name="Sakamoto Y."/>
            <person name="Steenwyk J.L."/>
            <person name="Rokas A."/>
            <person name="Carro J."/>
            <person name="Camarero S."/>
            <person name="Ferreira P."/>
            <person name="Molpeceres G."/>
            <person name="Ruiz-Duenas F.J."/>
            <person name="Serrano A."/>
            <person name="Henrissat B."/>
            <person name="Drula E."/>
            <person name="Hughes K.W."/>
            <person name="Mata J.L."/>
            <person name="Ishikawa N.K."/>
            <person name="Vargas-Isla R."/>
            <person name="Ushijima S."/>
            <person name="Smith C.A."/>
            <person name="Ahrendt S."/>
            <person name="Andreopoulos W."/>
            <person name="He G."/>
            <person name="Labutti K."/>
            <person name="Lipzen A."/>
            <person name="Ng V."/>
            <person name="Sandor L."/>
            <person name="Barry K."/>
            <person name="Martinez A.T."/>
            <person name="Xiao Y."/>
            <person name="Gibbons J.G."/>
            <person name="Terashima K."/>
            <person name="Hibbett D.S."/>
            <person name="Grigoriev I.V."/>
        </authorList>
    </citation>
    <scope>NUCLEOTIDE SEQUENCE</scope>
    <source>
        <strain evidence="8">Sp2 HRB7682 ss15</strain>
    </source>
</reference>
<keyword evidence="5" id="KW-0539">Nucleus</keyword>
<dbReference type="Proteomes" id="UP001150238">
    <property type="component" value="Unassembled WGS sequence"/>
</dbReference>
<evidence type="ECO:0000256" key="4">
    <source>
        <dbReference type="ARBA" id="ARBA00023163"/>
    </source>
</evidence>
<keyword evidence="6" id="KW-0175">Coiled coil</keyword>
<dbReference type="Pfam" id="PF07716">
    <property type="entry name" value="bZIP_2"/>
    <property type="match status" value="1"/>
</dbReference>
<dbReference type="Proteomes" id="UP001150217">
    <property type="component" value="Unassembled WGS sequence"/>
</dbReference>
<dbReference type="EMBL" id="JANVFS010000007">
    <property type="protein sequence ID" value="KAJ4489715.1"/>
    <property type="molecule type" value="Genomic_DNA"/>
</dbReference>
<protein>
    <recommendedName>
        <fullName evidence="7">BZIP domain-containing protein</fullName>
    </recommendedName>
</protein>